<dbReference type="SUPFAM" id="SSF52743">
    <property type="entry name" value="Subtilisin-like"/>
    <property type="match status" value="1"/>
</dbReference>
<evidence type="ECO:0000256" key="1">
    <source>
        <dbReference type="ARBA" id="ARBA00022670"/>
    </source>
</evidence>
<reference evidence="6 7" key="1">
    <citation type="journal article" date="2014" name="Genome Announc.">
        <title>Draft Genome Sequence of Cytophaga fermentans JCM 21142T, a Facultative Anaerobe Isolated from Marine Mud.</title>
        <authorList>
            <person name="Starns D."/>
            <person name="Oshima K."/>
            <person name="Suda W."/>
            <person name="Iino T."/>
            <person name="Yuki M."/>
            <person name="Inoue J."/>
            <person name="Kitamura K."/>
            <person name="Iida T."/>
            <person name="Darby A."/>
            <person name="Hattori M."/>
            <person name="Ohkuma M."/>
        </authorList>
    </citation>
    <scope>NUCLEOTIDE SEQUENCE [LARGE SCALE GENOMIC DNA]</scope>
    <source>
        <strain evidence="6 7">JCM 21142</strain>
    </source>
</reference>
<evidence type="ECO:0000313" key="7">
    <source>
        <dbReference type="Proteomes" id="UP000019402"/>
    </source>
</evidence>
<dbReference type="EMBL" id="BAMD01000017">
    <property type="protein sequence ID" value="GAF03047.1"/>
    <property type="molecule type" value="Genomic_DNA"/>
</dbReference>
<evidence type="ECO:0000256" key="2">
    <source>
        <dbReference type="ARBA" id="ARBA00022801"/>
    </source>
</evidence>
<sequence length="130" mass="14586">MVSLNGTSFSTPLICGFAACLWQAHPQLKNTELLTLIRESSHLFDDPDDAMGYGVPDFKKALDMNRAGELGHSIAVFPNPFDTYLKIKSTFTYVDHVSIYDVAGNRVYQQKSIVLPFKVDGLQNLPREYI</sequence>
<dbReference type="GO" id="GO:0004252">
    <property type="term" value="F:serine-type endopeptidase activity"/>
    <property type="evidence" value="ECO:0007669"/>
    <property type="project" value="InterPro"/>
</dbReference>
<keyword evidence="2" id="KW-0378">Hydrolase</keyword>
<dbReference type="PROSITE" id="PS00138">
    <property type="entry name" value="SUBTILASE_SER"/>
    <property type="match status" value="1"/>
</dbReference>
<dbReference type="Pfam" id="PF00082">
    <property type="entry name" value="Peptidase_S8"/>
    <property type="match status" value="1"/>
</dbReference>
<accession>W7Y4L7</accession>
<dbReference type="OrthoDB" id="9792152at2"/>
<dbReference type="InterPro" id="IPR023828">
    <property type="entry name" value="Peptidase_S8_Ser-AS"/>
</dbReference>
<feature type="domain" description="Peptidase S8/S53" evidence="5">
    <location>
        <begin position="3"/>
        <end position="54"/>
    </location>
</feature>
<dbReference type="RefSeq" id="WP_044212672.1">
    <property type="nucleotide sequence ID" value="NZ_BAMD01000017.1"/>
</dbReference>
<proteinExistence type="inferred from homology"/>
<dbReference type="PROSITE" id="PS51892">
    <property type="entry name" value="SUBTILASE"/>
    <property type="match status" value="1"/>
</dbReference>
<evidence type="ECO:0000256" key="4">
    <source>
        <dbReference type="PROSITE-ProRule" id="PRU01240"/>
    </source>
</evidence>
<comment type="caution">
    <text evidence="6">The sequence shown here is derived from an EMBL/GenBank/DDBJ whole genome shotgun (WGS) entry which is preliminary data.</text>
</comment>
<dbReference type="GO" id="GO:0006508">
    <property type="term" value="P:proteolysis"/>
    <property type="evidence" value="ECO:0007669"/>
    <property type="project" value="UniProtKB-KW"/>
</dbReference>
<evidence type="ECO:0000313" key="6">
    <source>
        <dbReference type="EMBL" id="GAF03047.1"/>
    </source>
</evidence>
<dbReference type="InterPro" id="IPR036852">
    <property type="entry name" value="Peptidase_S8/S53_dom_sf"/>
</dbReference>
<organism evidence="6 7">
    <name type="scientific">Saccharicrinis fermentans DSM 9555 = JCM 21142</name>
    <dbReference type="NCBI Taxonomy" id="869213"/>
    <lineage>
        <taxon>Bacteria</taxon>
        <taxon>Pseudomonadati</taxon>
        <taxon>Bacteroidota</taxon>
        <taxon>Bacteroidia</taxon>
        <taxon>Marinilabiliales</taxon>
        <taxon>Marinilabiliaceae</taxon>
        <taxon>Saccharicrinis</taxon>
    </lineage>
</organism>
<keyword evidence="1 6" id="KW-0645">Protease</keyword>
<dbReference type="eggNOG" id="COG1404">
    <property type="taxonomic scope" value="Bacteria"/>
</dbReference>
<name>W7Y4L7_9BACT</name>
<comment type="similarity">
    <text evidence="4">Belongs to the peptidase S8 family.</text>
</comment>
<dbReference type="AlphaFoldDB" id="W7Y4L7"/>
<keyword evidence="3" id="KW-0720">Serine protease</keyword>
<protein>
    <submittedName>
        <fullName evidence="6">Type VII secretion-associated serine protease mycosin</fullName>
    </submittedName>
</protein>
<dbReference type="Gene3D" id="3.40.50.200">
    <property type="entry name" value="Peptidase S8/S53 domain"/>
    <property type="match status" value="1"/>
</dbReference>
<evidence type="ECO:0000259" key="5">
    <source>
        <dbReference type="Pfam" id="PF00082"/>
    </source>
</evidence>
<gene>
    <name evidence="6" type="ORF">JCM21142_41702</name>
</gene>
<dbReference type="InterPro" id="IPR000209">
    <property type="entry name" value="Peptidase_S8/S53_dom"/>
</dbReference>
<evidence type="ECO:0000256" key="3">
    <source>
        <dbReference type="ARBA" id="ARBA00022825"/>
    </source>
</evidence>
<comment type="caution">
    <text evidence="4">Lacks conserved residue(s) required for the propagation of feature annotation.</text>
</comment>
<keyword evidence="7" id="KW-1185">Reference proteome</keyword>
<dbReference type="Proteomes" id="UP000019402">
    <property type="component" value="Unassembled WGS sequence"/>
</dbReference>